<organism evidence="9 10">
    <name type="scientific">Eumeta variegata</name>
    <name type="common">Bagworm moth</name>
    <name type="synonym">Eumeta japonica</name>
    <dbReference type="NCBI Taxonomy" id="151549"/>
    <lineage>
        <taxon>Eukaryota</taxon>
        <taxon>Metazoa</taxon>
        <taxon>Ecdysozoa</taxon>
        <taxon>Arthropoda</taxon>
        <taxon>Hexapoda</taxon>
        <taxon>Insecta</taxon>
        <taxon>Pterygota</taxon>
        <taxon>Neoptera</taxon>
        <taxon>Endopterygota</taxon>
        <taxon>Lepidoptera</taxon>
        <taxon>Glossata</taxon>
        <taxon>Ditrysia</taxon>
        <taxon>Tineoidea</taxon>
        <taxon>Psychidae</taxon>
        <taxon>Oiketicinae</taxon>
        <taxon>Eumeta</taxon>
    </lineage>
</organism>
<dbReference type="GO" id="GO:0060070">
    <property type="term" value="P:canonical Wnt signaling pathway"/>
    <property type="evidence" value="ECO:0007669"/>
    <property type="project" value="TreeGrafter"/>
</dbReference>
<evidence type="ECO:0000256" key="8">
    <source>
        <dbReference type="RuleBase" id="RU003500"/>
    </source>
</evidence>
<dbReference type="PRINTS" id="PR01349">
    <property type="entry name" value="WNTPROTEIN"/>
</dbReference>
<keyword evidence="5" id="KW-0272">Extracellular matrix</keyword>
<keyword evidence="6 8" id="KW-0879">Wnt signaling pathway</keyword>
<evidence type="ECO:0000256" key="3">
    <source>
        <dbReference type="ARBA" id="ARBA00022473"/>
    </source>
</evidence>
<dbReference type="OrthoDB" id="5945655at2759"/>
<evidence type="ECO:0000256" key="2">
    <source>
        <dbReference type="ARBA" id="ARBA00005683"/>
    </source>
</evidence>
<dbReference type="SMART" id="SM00097">
    <property type="entry name" value="WNT1"/>
    <property type="match status" value="1"/>
</dbReference>
<accession>A0A4C1V6K3</accession>
<dbReference type="GO" id="GO:0005109">
    <property type="term" value="F:frizzled binding"/>
    <property type="evidence" value="ECO:0007669"/>
    <property type="project" value="TreeGrafter"/>
</dbReference>
<name>A0A4C1V6K3_EUMVA</name>
<reference evidence="9 10" key="1">
    <citation type="journal article" date="2019" name="Commun. Biol.">
        <title>The bagworm genome reveals a unique fibroin gene that provides high tensile strength.</title>
        <authorList>
            <person name="Kono N."/>
            <person name="Nakamura H."/>
            <person name="Ohtoshi R."/>
            <person name="Tomita M."/>
            <person name="Numata K."/>
            <person name="Arakawa K."/>
        </authorList>
    </citation>
    <scope>NUCLEOTIDE SEQUENCE [LARGE SCALE GENOMIC DNA]</scope>
</reference>
<keyword evidence="10" id="KW-1185">Reference proteome</keyword>
<protein>
    <recommendedName>
        <fullName evidence="8">Protein Wnt</fullName>
    </recommendedName>
</protein>
<comment type="function">
    <text evidence="8">Ligand for members of the frizzled family of seven transmembrane receptors.</text>
</comment>
<sequence length="179" mass="19596">MTNGQTSVCHDSDPIMVPFSQSDIRNPKQGHGVFKSQLFNRKLTTSKLSDHVRSYRESAFLYALTSAAVAQSIARACAQGRLLSCGCDRLGYRTIRRSTEPWAWGGCSHNLNYGIEYTRRFLDTRESSGDLQSRVNLHNNAAGISVSKLGEQALRGPFVCSESAVGVARVMNRPLGGLA</sequence>
<dbReference type="PANTHER" id="PTHR12027:SF98">
    <property type="entry name" value="PROTEIN WNT"/>
    <property type="match status" value="1"/>
</dbReference>
<keyword evidence="3 8" id="KW-0217">Developmental protein</keyword>
<dbReference type="GO" id="GO:0045165">
    <property type="term" value="P:cell fate commitment"/>
    <property type="evidence" value="ECO:0007669"/>
    <property type="project" value="TreeGrafter"/>
</dbReference>
<dbReference type="GO" id="GO:0030182">
    <property type="term" value="P:neuron differentiation"/>
    <property type="evidence" value="ECO:0007669"/>
    <property type="project" value="TreeGrafter"/>
</dbReference>
<evidence type="ECO:0000256" key="5">
    <source>
        <dbReference type="ARBA" id="ARBA00022530"/>
    </source>
</evidence>
<evidence type="ECO:0000256" key="6">
    <source>
        <dbReference type="ARBA" id="ARBA00022687"/>
    </source>
</evidence>
<evidence type="ECO:0000313" key="9">
    <source>
        <dbReference type="EMBL" id="GBP33654.1"/>
    </source>
</evidence>
<dbReference type="GO" id="GO:0005125">
    <property type="term" value="F:cytokine activity"/>
    <property type="evidence" value="ECO:0007669"/>
    <property type="project" value="TreeGrafter"/>
</dbReference>
<evidence type="ECO:0000256" key="7">
    <source>
        <dbReference type="ARBA" id="ARBA00023157"/>
    </source>
</evidence>
<dbReference type="InterPro" id="IPR005817">
    <property type="entry name" value="Wnt"/>
</dbReference>
<comment type="subcellular location">
    <subcellularLocation>
        <location evidence="1 8">Secreted</location>
        <location evidence="1 8">Extracellular space</location>
        <location evidence="1 8">Extracellular matrix</location>
    </subcellularLocation>
</comment>
<evidence type="ECO:0000256" key="4">
    <source>
        <dbReference type="ARBA" id="ARBA00022525"/>
    </source>
</evidence>
<keyword evidence="7" id="KW-1015">Disulfide bond</keyword>
<dbReference type="STRING" id="151549.A0A4C1V6K3"/>
<evidence type="ECO:0000256" key="1">
    <source>
        <dbReference type="ARBA" id="ARBA00004498"/>
    </source>
</evidence>
<proteinExistence type="inferred from homology"/>
<evidence type="ECO:0000313" key="10">
    <source>
        <dbReference type="Proteomes" id="UP000299102"/>
    </source>
</evidence>
<dbReference type="GO" id="GO:0005615">
    <property type="term" value="C:extracellular space"/>
    <property type="evidence" value="ECO:0007669"/>
    <property type="project" value="TreeGrafter"/>
</dbReference>
<keyword evidence="4" id="KW-0964">Secreted</keyword>
<dbReference type="Proteomes" id="UP000299102">
    <property type="component" value="Unassembled WGS sequence"/>
</dbReference>
<dbReference type="AlphaFoldDB" id="A0A4C1V6K3"/>
<dbReference type="EMBL" id="BGZK01000277">
    <property type="protein sequence ID" value="GBP33654.1"/>
    <property type="molecule type" value="Genomic_DNA"/>
</dbReference>
<comment type="caution">
    <text evidence="9">The sequence shown here is derived from an EMBL/GenBank/DDBJ whole genome shotgun (WGS) entry which is preliminary data.</text>
</comment>
<comment type="similarity">
    <text evidence="2 8">Belongs to the Wnt family.</text>
</comment>
<dbReference type="Pfam" id="PF00110">
    <property type="entry name" value="wnt"/>
    <property type="match status" value="1"/>
</dbReference>
<gene>
    <name evidence="9" type="primary">WNT7B</name>
    <name evidence="9" type="ORF">EVAR_16690_1</name>
</gene>
<dbReference type="PANTHER" id="PTHR12027">
    <property type="entry name" value="WNT RELATED"/>
    <property type="match status" value="1"/>
</dbReference>